<dbReference type="EMBL" id="MU269524">
    <property type="protein sequence ID" value="KAH7902802.1"/>
    <property type="molecule type" value="Genomic_DNA"/>
</dbReference>
<feature type="non-terminal residue" evidence="1">
    <location>
        <position position="1"/>
    </location>
</feature>
<sequence length="304" mass="33289">LRVLTASPAESFKNISITSAISPSTAPSPSLAFDWDLAVANAKLLVRRHHKHVPPAGPTALALQASRASFTSTFTSISDCSSVLSGDDYLPYEHQHAQQQQQEQTAHCDTKTAVELEHSSTRANSRVQRPRSPAIGGRRCIPLGTTRSRSTRAFKKGKRELVRDNKLLGNFNLVGIPPAPKGVPQIKITFDIDADGIVNVSAKDKATNKDQSMTIASSSGLSDKDVGHMVSESEQYAESNKARRALIEEFNKGESICTDTEKAMNEFKDQLDATEKDKVTKLVAELREISAKGQAVRPRTRRRR</sequence>
<evidence type="ECO:0000313" key="1">
    <source>
        <dbReference type="EMBL" id="KAH7902802.1"/>
    </source>
</evidence>
<dbReference type="Proteomes" id="UP000790377">
    <property type="component" value="Unassembled WGS sequence"/>
</dbReference>
<protein>
    <submittedName>
        <fullName evidence="1">Hsp70 protein-domain-containing protein</fullName>
    </submittedName>
</protein>
<organism evidence="1 2">
    <name type="scientific">Hygrophoropsis aurantiaca</name>
    <dbReference type="NCBI Taxonomy" id="72124"/>
    <lineage>
        <taxon>Eukaryota</taxon>
        <taxon>Fungi</taxon>
        <taxon>Dikarya</taxon>
        <taxon>Basidiomycota</taxon>
        <taxon>Agaricomycotina</taxon>
        <taxon>Agaricomycetes</taxon>
        <taxon>Agaricomycetidae</taxon>
        <taxon>Boletales</taxon>
        <taxon>Coniophorineae</taxon>
        <taxon>Hygrophoropsidaceae</taxon>
        <taxon>Hygrophoropsis</taxon>
    </lineage>
</organism>
<evidence type="ECO:0000313" key="2">
    <source>
        <dbReference type="Proteomes" id="UP000790377"/>
    </source>
</evidence>
<name>A0ACB7ZPP6_9AGAM</name>
<comment type="caution">
    <text evidence="1">The sequence shown here is derived from an EMBL/GenBank/DDBJ whole genome shotgun (WGS) entry which is preliminary data.</text>
</comment>
<gene>
    <name evidence="1" type="ORF">BJ138DRAFT_1201256</name>
</gene>
<accession>A0ACB7ZPP6</accession>
<proteinExistence type="predicted"/>
<reference evidence="1" key="1">
    <citation type="journal article" date="2021" name="New Phytol.">
        <title>Evolutionary innovations through gain and loss of genes in the ectomycorrhizal Boletales.</title>
        <authorList>
            <person name="Wu G."/>
            <person name="Miyauchi S."/>
            <person name="Morin E."/>
            <person name="Kuo A."/>
            <person name="Drula E."/>
            <person name="Varga T."/>
            <person name="Kohler A."/>
            <person name="Feng B."/>
            <person name="Cao Y."/>
            <person name="Lipzen A."/>
            <person name="Daum C."/>
            <person name="Hundley H."/>
            <person name="Pangilinan J."/>
            <person name="Johnson J."/>
            <person name="Barry K."/>
            <person name="LaButti K."/>
            <person name="Ng V."/>
            <person name="Ahrendt S."/>
            <person name="Min B."/>
            <person name="Choi I.G."/>
            <person name="Park H."/>
            <person name="Plett J.M."/>
            <person name="Magnuson J."/>
            <person name="Spatafora J.W."/>
            <person name="Nagy L.G."/>
            <person name="Henrissat B."/>
            <person name="Grigoriev I.V."/>
            <person name="Yang Z.L."/>
            <person name="Xu J."/>
            <person name="Martin F.M."/>
        </authorList>
    </citation>
    <scope>NUCLEOTIDE SEQUENCE</scope>
    <source>
        <strain evidence="1">ATCC 28755</strain>
    </source>
</reference>
<keyword evidence="2" id="KW-1185">Reference proteome</keyword>